<reference evidence="1" key="1">
    <citation type="submission" date="2021-04" db="EMBL/GenBank/DDBJ databases">
        <title>A collection of bacterial strains from the Burkholderia cepacia Research Laboratory and Repository.</title>
        <authorList>
            <person name="Lipuma J."/>
            <person name="Spilker T."/>
        </authorList>
    </citation>
    <scope>NUCLEOTIDE SEQUENCE</scope>
    <source>
        <strain evidence="1">AU36012</strain>
    </source>
</reference>
<dbReference type="Proteomes" id="UP000682266">
    <property type="component" value="Unassembled WGS sequence"/>
</dbReference>
<sequence length="123" mass="14424">MLIVARYWRTKDRRYINDEECRHILQGLSDLGRQSALWMAGRIVVDRSAWETFGKSFFASTWPQEVVFQTGETTEGIIRLAHELPNLFRKIIQAVRDYLTPIEHPDVVPYSLREKMTDNLSLI</sequence>
<evidence type="ECO:0000313" key="1">
    <source>
        <dbReference type="EMBL" id="MBR8130560.1"/>
    </source>
</evidence>
<protein>
    <submittedName>
        <fullName evidence="1">Uncharacterized protein</fullName>
    </submittedName>
</protein>
<accession>A0AA41E8U2</accession>
<dbReference type="EMBL" id="JAGSVG010000013">
    <property type="protein sequence ID" value="MBR8130560.1"/>
    <property type="molecule type" value="Genomic_DNA"/>
</dbReference>
<organism evidence="1 2">
    <name type="scientific">Burkholderia ambifaria</name>
    <dbReference type="NCBI Taxonomy" id="152480"/>
    <lineage>
        <taxon>Bacteria</taxon>
        <taxon>Pseudomonadati</taxon>
        <taxon>Pseudomonadota</taxon>
        <taxon>Betaproteobacteria</taxon>
        <taxon>Burkholderiales</taxon>
        <taxon>Burkholderiaceae</taxon>
        <taxon>Burkholderia</taxon>
        <taxon>Burkholderia cepacia complex</taxon>
    </lineage>
</organism>
<dbReference type="RefSeq" id="WP_146124433.1">
    <property type="nucleotide sequence ID" value="NZ_CADERF010000012.1"/>
</dbReference>
<gene>
    <name evidence="1" type="ORF">KDW93_16525</name>
</gene>
<evidence type="ECO:0000313" key="2">
    <source>
        <dbReference type="Proteomes" id="UP000682266"/>
    </source>
</evidence>
<proteinExistence type="predicted"/>
<dbReference type="AlphaFoldDB" id="A0AA41E8U2"/>
<name>A0AA41E8U2_9BURK</name>
<comment type="caution">
    <text evidence="1">The sequence shown here is derived from an EMBL/GenBank/DDBJ whole genome shotgun (WGS) entry which is preliminary data.</text>
</comment>